<sequence>MPAVKDEEDALSNRKTFRLPPIVLYNGKQKWSADFRSKPLKIGVSKLTNFRSSGAVFFFS</sequence>
<evidence type="ECO:0008006" key="3">
    <source>
        <dbReference type="Google" id="ProtNLM"/>
    </source>
</evidence>
<gene>
    <name evidence="1" type="ORF">ACFP56_04870</name>
</gene>
<comment type="caution">
    <text evidence="1">The sequence shown here is derived from an EMBL/GenBank/DDBJ whole genome shotgun (WGS) entry which is preliminary data.</text>
</comment>
<evidence type="ECO:0000313" key="1">
    <source>
        <dbReference type="EMBL" id="MFC6331947.1"/>
    </source>
</evidence>
<keyword evidence="2" id="KW-1185">Reference proteome</keyword>
<reference evidence="2" key="1">
    <citation type="journal article" date="2019" name="Int. J. Syst. Evol. Microbiol.">
        <title>The Global Catalogue of Microorganisms (GCM) 10K type strain sequencing project: providing services to taxonomists for standard genome sequencing and annotation.</title>
        <authorList>
            <consortium name="The Broad Institute Genomics Platform"/>
            <consortium name="The Broad Institute Genome Sequencing Center for Infectious Disease"/>
            <person name="Wu L."/>
            <person name="Ma J."/>
        </authorList>
    </citation>
    <scope>NUCLEOTIDE SEQUENCE [LARGE SCALE GENOMIC DNA]</scope>
    <source>
        <strain evidence="2">PCU 280</strain>
    </source>
</reference>
<evidence type="ECO:0000313" key="2">
    <source>
        <dbReference type="Proteomes" id="UP001596233"/>
    </source>
</evidence>
<dbReference type="RefSeq" id="WP_379231700.1">
    <property type="nucleotide sequence ID" value="NZ_JBHSTE010000001.1"/>
</dbReference>
<dbReference type="Proteomes" id="UP001596233">
    <property type="component" value="Unassembled WGS sequence"/>
</dbReference>
<protein>
    <recommendedName>
        <fullName evidence="3">Transposase (putative) YhgA-like domain-containing protein</fullName>
    </recommendedName>
</protein>
<dbReference type="EMBL" id="JBHSTE010000001">
    <property type="protein sequence ID" value="MFC6331947.1"/>
    <property type="molecule type" value="Genomic_DNA"/>
</dbReference>
<accession>A0ABW1UZQ0</accession>
<name>A0ABW1UZQ0_9BACL</name>
<organism evidence="1 2">
    <name type="scientific">Paenibacillus septentrionalis</name>
    <dbReference type="NCBI Taxonomy" id="429342"/>
    <lineage>
        <taxon>Bacteria</taxon>
        <taxon>Bacillati</taxon>
        <taxon>Bacillota</taxon>
        <taxon>Bacilli</taxon>
        <taxon>Bacillales</taxon>
        <taxon>Paenibacillaceae</taxon>
        <taxon>Paenibacillus</taxon>
    </lineage>
</organism>
<proteinExistence type="predicted"/>